<organism evidence="1 2">
    <name type="scientific">Anaerococcus hydrogenalis DSM 7454</name>
    <dbReference type="NCBI Taxonomy" id="561177"/>
    <lineage>
        <taxon>Bacteria</taxon>
        <taxon>Bacillati</taxon>
        <taxon>Bacillota</taxon>
        <taxon>Tissierellia</taxon>
        <taxon>Tissierellales</taxon>
        <taxon>Peptoniphilaceae</taxon>
        <taxon>Anaerococcus</taxon>
    </lineage>
</organism>
<dbReference type="RefSeq" id="WP_004815177.1">
    <property type="nucleotide sequence ID" value="NZ_ABXA01000043.1"/>
</dbReference>
<dbReference type="SUPFAM" id="SSF47095">
    <property type="entry name" value="HMG-box"/>
    <property type="match status" value="1"/>
</dbReference>
<dbReference type="AlphaFoldDB" id="B6WAG3"/>
<proteinExistence type="predicted"/>
<dbReference type="EMBL" id="ABXA01000043">
    <property type="protein sequence ID" value="EEB35495.1"/>
    <property type="molecule type" value="Genomic_DNA"/>
</dbReference>
<comment type="caution">
    <text evidence="1">The sequence shown here is derived from an EMBL/GenBank/DDBJ whole genome shotgun (WGS) entry which is preliminary data.</text>
</comment>
<name>B6WAG3_9FIRM</name>
<reference evidence="1 2" key="1">
    <citation type="submission" date="2008-09" db="EMBL/GenBank/DDBJ databases">
        <authorList>
            <person name="Fulton L."/>
            <person name="Clifton S."/>
            <person name="Fulton B."/>
            <person name="Xu J."/>
            <person name="Minx P."/>
            <person name="Pepin K.H."/>
            <person name="Johnson M."/>
            <person name="Thiruvilangam P."/>
            <person name="Bhonagiri V."/>
            <person name="Nash W.E."/>
            <person name="Mardis E.R."/>
            <person name="Wilson R.K."/>
        </authorList>
    </citation>
    <scope>NUCLEOTIDE SEQUENCE [LARGE SCALE GENOMIC DNA]</scope>
    <source>
        <strain evidence="1 2">DSM 7454</strain>
    </source>
</reference>
<dbReference type="Proteomes" id="UP000005451">
    <property type="component" value="Unassembled WGS sequence"/>
</dbReference>
<gene>
    <name evidence="1" type="ORF">ANHYDRO_01679</name>
</gene>
<evidence type="ECO:0000313" key="1">
    <source>
        <dbReference type="EMBL" id="EEB35495.1"/>
    </source>
</evidence>
<sequence length="63" mass="7912">MQIIDHQISPKFIRELLVDNSKIIALFHANWSNFSIKVKEDFFKRRRRLIQKYKKNYNRYRQK</sequence>
<dbReference type="STRING" id="561177.ANHYDRO_01679"/>
<reference evidence="1 2" key="2">
    <citation type="submission" date="2008-10" db="EMBL/GenBank/DDBJ databases">
        <title>Draft genome sequence of Anaerococcus hydrogenalis (DSM 7454).</title>
        <authorList>
            <person name="Sudarsanam P."/>
            <person name="Ley R."/>
            <person name="Guruge J."/>
            <person name="Turnbaugh P.J."/>
            <person name="Mahowald M."/>
            <person name="Liep D."/>
            <person name="Gordon J."/>
        </authorList>
    </citation>
    <scope>NUCLEOTIDE SEQUENCE [LARGE SCALE GENOMIC DNA]</scope>
    <source>
        <strain evidence="1 2">DSM 7454</strain>
    </source>
</reference>
<dbReference type="InterPro" id="IPR036910">
    <property type="entry name" value="HMG_box_dom_sf"/>
</dbReference>
<protein>
    <submittedName>
        <fullName evidence="1">Uncharacterized protein</fullName>
    </submittedName>
</protein>
<accession>B6WAG3</accession>
<evidence type="ECO:0000313" key="2">
    <source>
        <dbReference type="Proteomes" id="UP000005451"/>
    </source>
</evidence>